<evidence type="ECO:0000256" key="1">
    <source>
        <dbReference type="ARBA" id="ARBA00004479"/>
    </source>
</evidence>
<evidence type="ECO:0000256" key="3">
    <source>
        <dbReference type="ARBA" id="ARBA00022729"/>
    </source>
</evidence>
<proteinExistence type="predicted"/>
<dbReference type="EMBL" id="KK785996">
    <property type="protein sequence ID" value="KDO40343.1"/>
    <property type="molecule type" value="Genomic_DNA"/>
</dbReference>
<keyword evidence="3" id="KW-0732">Signal</keyword>
<dbReference type="InterPro" id="IPR046956">
    <property type="entry name" value="RLP23-like"/>
</dbReference>
<dbReference type="SUPFAM" id="SSF52058">
    <property type="entry name" value="L domain-like"/>
    <property type="match status" value="1"/>
</dbReference>
<keyword evidence="2" id="KW-0812">Transmembrane</keyword>
<dbReference type="GO" id="GO:0016020">
    <property type="term" value="C:membrane"/>
    <property type="evidence" value="ECO:0007669"/>
    <property type="project" value="UniProtKB-SubCell"/>
</dbReference>
<dbReference type="InterPro" id="IPR001611">
    <property type="entry name" value="Leu-rich_rpt"/>
</dbReference>
<evidence type="ECO:0000256" key="4">
    <source>
        <dbReference type="ARBA" id="ARBA00022989"/>
    </source>
</evidence>
<evidence type="ECO:0000256" key="2">
    <source>
        <dbReference type="ARBA" id="ARBA00022692"/>
    </source>
</evidence>
<dbReference type="Pfam" id="PF00560">
    <property type="entry name" value="LRR_1"/>
    <property type="match status" value="3"/>
</dbReference>
<dbReference type="SMR" id="A0A067DBZ2"/>
<dbReference type="Gene3D" id="3.80.10.10">
    <property type="entry name" value="Ribonuclease Inhibitor"/>
    <property type="match status" value="1"/>
</dbReference>
<evidence type="ECO:0000256" key="7">
    <source>
        <dbReference type="ARBA" id="ARBA00023180"/>
    </source>
</evidence>
<reference evidence="8 9" key="1">
    <citation type="submission" date="2014-04" db="EMBL/GenBank/DDBJ databases">
        <authorList>
            <consortium name="International Citrus Genome Consortium"/>
            <person name="Gmitter F."/>
            <person name="Chen C."/>
            <person name="Farmerie W."/>
            <person name="Harkins T."/>
            <person name="Desany B."/>
            <person name="Mohiuddin M."/>
            <person name="Kodira C."/>
            <person name="Borodovsky M."/>
            <person name="Lomsadze A."/>
            <person name="Burns P."/>
            <person name="Jenkins J."/>
            <person name="Prochnik S."/>
            <person name="Shu S."/>
            <person name="Chapman J."/>
            <person name="Pitluck S."/>
            <person name="Schmutz J."/>
            <person name="Rokhsar D."/>
        </authorList>
    </citation>
    <scope>NUCLEOTIDE SEQUENCE</scope>
</reference>
<accession>A0A067DBZ2</accession>
<evidence type="ECO:0000256" key="6">
    <source>
        <dbReference type="ARBA" id="ARBA00023170"/>
    </source>
</evidence>
<keyword evidence="7" id="KW-0325">Glycoprotein</keyword>
<keyword evidence="4" id="KW-1133">Transmembrane helix</keyword>
<protein>
    <recommendedName>
        <fullName evidence="10">Leucine-rich repeat-containing N-terminal plant-type domain-containing protein</fullName>
    </recommendedName>
</protein>
<evidence type="ECO:0000313" key="9">
    <source>
        <dbReference type="Proteomes" id="UP000027120"/>
    </source>
</evidence>
<keyword evidence="9" id="KW-1185">Reference proteome</keyword>
<evidence type="ECO:0000313" key="8">
    <source>
        <dbReference type="EMBL" id="KDO40343.1"/>
    </source>
</evidence>
<sequence length="190" mass="20973">MLQQGLKIQHKFSRSFPTSTGALSSLESLHLHRNHLSGAIPLSLQNGTHFEVLDLRENAFIRDVPKWIKKSLLALFMMKGKAFEYSTNLNVLRVIELSKNNFLGEIAKGVTNPGASQTLNLSQNSFSRTIPESIGSMKSLESIDFSANHYLNLSNNNLTGEIPSGIQLQGFHQSRFAGSELCGAPFPKCL</sequence>
<dbReference type="AlphaFoldDB" id="A0A067DBZ2"/>
<dbReference type="PANTHER" id="PTHR48063">
    <property type="entry name" value="LRR RECEPTOR-LIKE KINASE"/>
    <property type="match status" value="1"/>
</dbReference>
<keyword evidence="5" id="KW-0472">Membrane</keyword>
<dbReference type="STRING" id="2711.A0A067DBZ2"/>
<evidence type="ECO:0008006" key="10">
    <source>
        <dbReference type="Google" id="ProtNLM"/>
    </source>
</evidence>
<dbReference type="PANTHER" id="PTHR48063:SF98">
    <property type="entry name" value="LRR RECEPTOR-LIKE SERINE_THREONINE-PROTEIN KINASE FLS2"/>
    <property type="match status" value="1"/>
</dbReference>
<name>A0A067DBZ2_CITSI</name>
<keyword evidence="6" id="KW-0675">Receptor</keyword>
<evidence type="ECO:0000256" key="5">
    <source>
        <dbReference type="ARBA" id="ARBA00023136"/>
    </source>
</evidence>
<dbReference type="Proteomes" id="UP000027120">
    <property type="component" value="Unassembled WGS sequence"/>
</dbReference>
<comment type="subcellular location">
    <subcellularLocation>
        <location evidence="1">Membrane</location>
        <topology evidence="1">Single-pass type I membrane protein</topology>
    </subcellularLocation>
</comment>
<organism evidence="8 9">
    <name type="scientific">Citrus sinensis</name>
    <name type="common">Sweet orange</name>
    <name type="synonym">Citrus aurantium var. sinensis</name>
    <dbReference type="NCBI Taxonomy" id="2711"/>
    <lineage>
        <taxon>Eukaryota</taxon>
        <taxon>Viridiplantae</taxon>
        <taxon>Streptophyta</taxon>
        <taxon>Embryophyta</taxon>
        <taxon>Tracheophyta</taxon>
        <taxon>Spermatophyta</taxon>
        <taxon>Magnoliopsida</taxon>
        <taxon>eudicotyledons</taxon>
        <taxon>Gunneridae</taxon>
        <taxon>Pentapetalae</taxon>
        <taxon>rosids</taxon>
        <taxon>malvids</taxon>
        <taxon>Sapindales</taxon>
        <taxon>Rutaceae</taxon>
        <taxon>Aurantioideae</taxon>
        <taxon>Citrus</taxon>
    </lineage>
</organism>
<dbReference type="InterPro" id="IPR032675">
    <property type="entry name" value="LRR_dom_sf"/>
</dbReference>
<gene>
    <name evidence="8" type="ORF">CISIN_1g039561mg</name>
</gene>